<proteinExistence type="predicted"/>
<gene>
    <name evidence="1" type="ORF">SVIM_LOCUS380495</name>
</gene>
<sequence>MNSFKGLFLESPIRAPPFLLGELTDGKEQIRLKDSSLWILTIRGICFRFGKKLLQSFALVKFVATSTLCFSC</sequence>
<dbReference type="EMBL" id="CAADRP010001841">
    <property type="protein sequence ID" value="VFU54452.1"/>
    <property type="molecule type" value="Genomic_DNA"/>
</dbReference>
<dbReference type="AlphaFoldDB" id="A0A6N2N107"/>
<reference evidence="1" key="1">
    <citation type="submission" date="2019-03" db="EMBL/GenBank/DDBJ databases">
        <authorList>
            <person name="Mank J."/>
            <person name="Almeida P."/>
        </authorList>
    </citation>
    <scope>NUCLEOTIDE SEQUENCE</scope>
    <source>
        <strain evidence="1">78183</strain>
    </source>
</reference>
<protein>
    <submittedName>
        <fullName evidence="1">Uncharacterized protein</fullName>
    </submittedName>
</protein>
<organism evidence="1">
    <name type="scientific">Salix viminalis</name>
    <name type="common">Common osier</name>
    <name type="synonym">Basket willow</name>
    <dbReference type="NCBI Taxonomy" id="40686"/>
    <lineage>
        <taxon>Eukaryota</taxon>
        <taxon>Viridiplantae</taxon>
        <taxon>Streptophyta</taxon>
        <taxon>Embryophyta</taxon>
        <taxon>Tracheophyta</taxon>
        <taxon>Spermatophyta</taxon>
        <taxon>Magnoliopsida</taxon>
        <taxon>eudicotyledons</taxon>
        <taxon>Gunneridae</taxon>
        <taxon>Pentapetalae</taxon>
        <taxon>rosids</taxon>
        <taxon>fabids</taxon>
        <taxon>Malpighiales</taxon>
        <taxon>Salicaceae</taxon>
        <taxon>Saliceae</taxon>
        <taxon>Salix</taxon>
    </lineage>
</organism>
<accession>A0A6N2N107</accession>
<name>A0A6N2N107_SALVM</name>
<evidence type="ECO:0000313" key="1">
    <source>
        <dbReference type="EMBL" id="VFU54452.1"/>
    </source>
</evidence>